<evidence type="ECO:0000256" key="4">
    <source>
        <dbReference type="ARBA" id="ARBA00022989"/>
    </source>
</evidence>
<dbReference type="PANTHER" id="PTHR35529:SF1">
    <property type="entry name" value="MANGANESE EFFLUX PUMP MNTP-RELATED"/>
    <property type="match status" value="1"/>
</dbReference>
<evidence type="ECO:0000256" key="7">
    <source>
        <dbReference type="ARBA" id="ARBA00023211"/>
    </source>
</evidence>
<keyword evidence="2 8" id="KW-1003">Cell membrane</keyword>
<comment type="caution">
    <text evidence="8">Lacks conserved residue(s) required for the propagation of feature annotation.</text>
</comment>
<keyword evidence="4 8" id="KW-1133">Transmembrane helix</keyword>
<dbReference type="GO" id="GO:0005886">
    <property type="term" value="C:plasma membrane"/>
    <property type="evidence" value="ECO:0007669"/>
    <property type="project" value="UniProtKB-SubCell"/>
</dbReference>
<dbReference type="OrthoDB" id="1679700at2"/>
<evidence type="ECO:0000256" key="2">
    <source>
        <dbReference type="ARBA" id="ARBA00022475"/>
    </source>
</evidence>
<comment type="subcellular location">
    <subcellularLocation>
        <location evidence="8">Cell membrane</location>
        <topology evidence="8">Multi-pass membrane protein</topology>
    </subcellularLocation>
</comment>
<keyword evidence="7 8" id="KW-0464">Manganese</keyword>
<dbReference type="InterPro" id="IPR022929">
    <property type="entry name" value="Put_MntP"/>
</dbReference>
<feature type="transmembrane region" description="Helical" evidence="8">
    <location>
        <begin position="53"/>
        <end position="74"/>
    </location>
</feature>
<reference evidence="9 10" key="1">
    <citation type="submission" date="2017-07" db="EMBL/GenBank/DDBJ databases">
        <title>Fictibacillus sp. nov. GDSW-R2A3 Genome sequencing and assembly.</title>
        <authorList>
            <person name="Mayilraj S."/>
        </authorList>
    </citation>
    <scope>NUCLEOTIDE SEQUENCE [LARGE SCALE GENOMIC DNA]</scope>
    <source>
        <strain evidence="9 10">GDSW-R2A3</strain>
    </source>
</reference>
<evidence type="ECO:0000256" key="1">
    <source>
        <dbReference type="ARBA" id="ARBA00022448"/>
    </source>
</evidence>
<proteinExistence type="inferred from homology"/>
<feature type="transmembrane region" description="Helical" evidence="8">
    <location>
        <begin position="86"/>
        <end position="103"/>
    </location>
</feature>
<keyword evidence="5 8" id="KW-0406">Ion transport</keyword>
<dbReference type="Pfam" id="PF02659">
    <property type="entry name" value="Mntp"/>
    <property type="match status" value="1"/>
</dbReference>
<dbReference type="PANTHER" id="PTHR35529">
    <property type="entry name" value="MANGANESE EFFLUX PUMP MNTP-RELATED"/>
    <property type="match status" value="1"/>
</dbReference>
<organism evidence="9 10">
    <name type="scientific">Fictibacillus aquaticus</name>
    <dbReference type="NCBI Taxonomy" id="2021314"/>
    <lineage>
        <taxon>Bacteria</taxon>
        <taxon>Bacillati</taxon>
        <taxon>Bacillota</taxon>
        <taxon>Bacilli</taxon>
        <taxon>Bacillales</taxon>
        <taxon>Fictibacillaceae</taxon>
        <taxon>Fictibacillus</taxon>
    </lineage>
</organism>
<evidence type="ECO:0000313" key="10">
    <source>
        <dbReference type="Proteomes" id="UP000215059"/>
    </source>
</evidence>
<name>A0A235FAK5_9BACL</name>
<dbReference type="Proteomes" id="UP000215059">
    <property type="component" value="Unassembled WGS sequence"/>
</dbReference>
<dbReference type="AlphaFoldDB" id="A0A235FAK5"/>
<comment type="similarity">
    <text evidence="8">Belongs to the MntP (TC 9.B.29) family.</text>
</comment>
<evidence type="ECO:0000256" key="5">
    <source>
        <dbReference type="ARBA" id="ARBA00023065"/>
    </source>
</evidence>
<evidence type="ECO:0000313" key="9">
    <source>
        <dbReference type="EMBL" id="OYD57775.1"/>
    </source>
</evidence>
<keyword evidence="1 8" id="KW-0813">Transport</keyword>
<comment type="caution">
    <text evidence="9">The sequence shown here is derived from an EMBL/GenBank/DDBJ whole genome shotgun (WGS) entry which is preliminary data.</text>
</comment>
<keyword evidence="10" id="KW-1185">Reference proteome</keyword>
<feature type="transmembrane region" description="Helical" evidence="8">
    <location>
        <begin position="26"/>
        <end position="47"/>
    </location>
</feature>
<dbReference type="EMBL" id="NOII01000003">
    <property type="protein sequence ID" value="OYD57775.1"/>
    <property type="molecule type" value="Genomic_DNA"/>
</dbReference>
<keyword evidence="6 8" id="KW-0472">Membrane</keyword>
<dbReference type="InterPro" id="IPR003810">
    <property type="entry name" value="Mntp/YtaF"/>
</dbReference>
<dbReference type="HAMAP" id="MF_01521">
    <property type="entry name" value="MntP_pump"/>
    <property type="match status" value="1"/>
</dbReference>
<feature type="transmembrane region" description="Helical" evidence="8">
    <location>
        <begin position="115"/>
        <end position="136"/>
    </location>
</feature>
<keyword evidence="3 8" id="KW-0812">Transmembrane</keyword>
<dbReference type="RefSeq" id="WP_094253127.1">
    <property type="nucleotide sequence ID" value="NZ_JBHLXL010000001.1"/>
</dbReference>
<dbReference type="GO" id="GO:0005384">
    <property type="term" value="F:manganese ion transmembrane transporter activity"/>
    <property type="evidence" value="ECO:0007669"/>
    <property type="project" value="UniProtKB-UniRule"/>
</dbReference>
<gene>
    <name evidence="8" type="primary">mntP</name>
    <name evidence="9" type="ORF">CGZ90_12155</name>
</gene>
<protein>
    <recommendedName>
        <fullName evidence="8">Putative manganese efflux pump MntP</fullName>
    </recommendedName>
</protein>
<accession>A0A235FAK5</accession>
<evidence type="ECO:0000256" key="6">
    <source>
        <dbReference type="ARBA" id="ARBA00023136"/>
    </source>
</evidence>
<sequence length="169" mass="18020">MSFALGMDAFSIGLGMGMLELRKKQILKIGMTIGLFHMIMPLLGMTLGKQISVYFGGIATMVGGFLLLLMGMLMIRASFSKDKESFITPVGIGLLLFALSVSLDSFSVGLSLGIYGAKTAAVIIMFGFMSMVLTWAGLLMGSKVQQWLGSYSEALGGCILMAFGAKLLF</sequence>
<evidence type="ECO:0000256" key="8">
    <source>
        <dbReference type="HAMAP-Rule" id="MF_01521"/>
    </source>
</evidence>
<comment type="function">
    <text evidence="8">Probably functions as a manganese efflux pump.</text>
</comment>
<evidence type="ECO:0000256" key="3">
    <source>
        <dbReference type="ARBA" id="ARBA00022692"/>
    </source>
</evidence>